<dbReference type="SUPFAM" id="SSF55486">
    <property type="entry name" value="Metalloproteases ('zincins'), catalytic domain"/>
    <property type="match status" value="1"/>
</dbReference>
<dbReference type="Gene3D" id="3.40.390.10">
    <property type="entry name" value="Collagenase (Catalytic Domain)"/>
    <property type="match status" value="1"/>
</dbReference>
<evidence type="ECO:0000256" key="4">
    <source>
        <dbReference type="ARBA" id="ARBA00022833"/>
    </source>
</evidence>
<dbReference type="InterPro" id="IPR001818">
    <property type="entry name" value="Pept_M10_metallopeptidase"/>
</dbReference>
<evidence type="ECO:0000259" key="7">
    <source>
        <dbReference type="PROSITE" id="PS00497"/>
    </source>
</evidence>
<feature type="compositionally biased region" description="Acidic residues" evidence="6">
    <location>
        <begin position="89"/>
        <end position="99"/>
    </location>
</feature>
<dbReference type="PRINTS" id="PR00138">
    <property type="entry name" value="MATRIXIN"/>
</dbReference>
<name>A0ABQ5SP08_9CHLO</name>
<evidence type="ECO:0000256" key="1">
    <source>
        <dbReference type="ARBA" id="ARBA00022670"/>
    </source>
</evidence>
<dbReference type="InterPro" id="IPR024079">
    <property type="entry name" value="MetalloPept_cat_dom_sf"/>
</dbReference>
<dbReference type="Gene3D" id="1.10.1280.10">
    <property type="entry name" value="Di-copper center containing domain from catechol oxidase"/>
    <property type="match status" value="1"/>
</dbReference>
<dbReference type="Pfam" id="PF00413">
    <property type="entry name" value="Peptidase_M10"/>
    <property type="match status" value="1"/>
</dbReference>
<evidence type="ECO:0000313" key="8">
    <source>
        <dbReference type="EMBL" id="GLI71270.1"/>
    </source>
</evidence>
<reference evidence="8 9" key="1">
    <citation type="journal article" date="2023" name="IScience">
        <title>Expanded male sex-determining region conserved during the evolution of homothallism in the green alga Volvox.</title>
        <authorList>
            <person name="Yamamoto K."/>
            <person name="Matsuzaki R."/>
            <person name="Mahakham W."/>
            <person name="Heman W."/>
            <person name="Sekimoto H."/>
            <person name="Kawachi M."/>
            <person name="Minakuchi Y."/>
            <person name="Toyoda A."/>
            <person name="Nozaki H."/>
        </authorList>
    </citation>
    <scope>NUCLEOTIDE SEQUENCE [LARGE SCALE GENOMIC DNA]</scope>
    <source>
        <strain evidence="8 9">NIES-4468</strain>
    </source>
</reference>
<feature type="region of interest" description="Disordered" evidence="6">
    <location>
        <begin position="699"/>
        <end position="750"/>
    </location>
</feature>
<dbReference type="SUPFAM" id="SSF48056">
    <property type="entry name" value="Di-copper centre-containing domain"/>
    <property type="match status" value="1"/>
</dbReference>
<evidence type="ECO:0000256" key="3">
    <source>
        <dbReference type="ARBA" id="ARBA00022801"/>
    </source>
</evidence>
<keyword evidence="1" id="KW-0645">Protease</keyword>
<dbReference type="PANTHER" id="PTHR11474:SF76">
    <property type="entry name" value="SHKT DOMAIN-CONTAINING PROTEIN"/>
    <property type="match status" value="1"/>
</dbReference>
<gene>
    <name evidence="8" type="ORF">VaNZ11_016392</name>
</gene>
<dbReference type="PROSITE" id="PS00497">
    <property type="entry name" value="TYROSINASE_1"/>
    <property type="match status" value="1"/>
</dbReference>
<dbReference type="InterPro" id="IPR050316">
    <property type="entry name" value="Tyrosinase/Hemocyanin"/>
</dbReference>
<dbReference type="InterPro" id="IPR021190">
    <property type="entry name" value="Pept_M10A"/>
</dbReference>
<dbReference type="InterPro" id="IPR002227">
    <property type="entry name" value="Tyrosinase_Cu-bd"/>
</dbReference>
<dbReference type="PRINTS" id="PR00092">
    <property type="entry name" value="TYROSINASE"/>
</dbReference>
<keyword evidence="2" id="KW-0479">Metal-binding</keyword>
<dbReference type="Pfam" id="PF00264">
    <property type="entry name" value="Tyrosinase"/>
    <property type="match status" value="1"/>
</dbReference>
<evidence type="ECO:0000256" key="6">
    <source>
        <dbReference type="SAM" id="MobiDB-lite"/>
    </source>
</evidence>
<feature type="compositionally biased region" description="Low complexity" evidence="6">
    <location>
        <begin position="711"/>
        <end position="722"/>
    </location>
</feature>
<keyword evidence="5" id="KW-0186">Copper</keyword>
<dbReference type="InterPro" id="IPR008922">
    <property type="entry name" value="Di-copper_centre_dom_sf"/>
</dbReference>
<sequence>MPCGCSQRDAATAYITAADVVNDDGAHDNQNEEGNNGSGGKLQHHKPPPRSTVITKTTKTTKTYKRNKLITTTVTATTTTTTTEPTSDDHDDHDDDDPRETDLKLPAADGTVAVRSSWAAPAVQPKPRSFGFASTALPMKIKVAPPAAAKVFKSIVQPAPNVVVRQEFRTLPYDEQLRFCQAMQKMMEVKSEWKPWVEGQVDPTEGPPPDEMMPCEYFRLASYHGWPYWGDKSGEQVGYCPHGIETFPIWHRAYVVEFERALQEADRALGRDGKIALHYWGWEGDDPFVNGQAMPTMIRDLFRDFKRDMIPSVLLESVCDCNMLKLMREGYKGISTDDSISTQISNKELAYLVKSAIVQLLHSRAATTQDVKYTARSIEQPHNLLHNLCGFPMSDVPVASFHPVFWLHHSNIDRIYEAYLQHAKKIGLDPEDQFSSCNNNLYTKRLDPFILVVDGKQEDVLPHTVFQNTEALGYLYSELPQGLEPIDLKPRLQPTMAVLDSIDFNRLRGRSLNFHVFLVKNGETFTPPTDAAALHTREDYAGFDAFLGGKNGPCATCDQRGLISMRVLVTENLKRRKLTRFDVRPEFLVETVGKNIRLKTLADLGLTAPENKPVIMGPLIDTYPHESRDGGFPNLFTPLFLSAGVKPETVSTTNQVAVFKYLAVAGYLGEKKRDAVIDPDRQLPLEDRRVMMAAMEGDTAEGEAGGESDDVNAAPAAAAPADGDGDDDPAVTPDGGTSAGVRPKTRRLDPSPIEGIKLAQTQLRLKPNGRLDVRTAIALADARRYNTLPQLVGNDIKDKATFKIGSTVYYSISGPCYLNTAGVALDIVKYAISLWSEDIPLFFKEADGAHPPNLVISFGSVVDSSDEAKKSLAALDVGPNKTYPFQLSHVEIPWQPSTETPIKIILDTDWAFWMLQDTPQTQNPYSIKDFFGAFYIFIVLLHDIGTALGLLDSSNPDDVMSPYYSESHTQLSPNDTERIKRIYPWLK</sequence>
<keyword evidence="4" id="KW-0862">Zinc</keyword>
<feature type="region of interest" description="Disordered" evidence="6">
    <location>
        <begin position="75"/>
        <end position="102"/>
    </location>
</feature>
<keyword evidence="3" id="KW-0378">Hydrolase</keyword>
<evidence type="ECO:0000313" key="9">
    <source>
        <dbReference type="Proteomes" id="UP001165090"/>
    </source>
</evidence>
<dbReference type="EMBL" id="BSDZ01000103">
    <property type="protein sequence ID" value="GLI71270.1"/>
    <property type="molecule type" value="Genomic_DNA"/>
</dbReference>
<feature type="region of interest" description="Disordered" evidence="6">
    <location>
        <begin position="22"/>
        <end position="61"/>
    </location>
</feature>
<accession>A0ABQ5SP08</accession>
<dbReference type="Proteomes" id="UP001165090">
    <property type="component" value="Unassembled WGS sequence"/>
</dbReference>
<evidence type="ECO:0000256" key="2">
    <source>
        <dbReference type="ARBA" id="ARBA00022723"/>
    </source>
</evidence>
<comment type="caution">
    <text evidence="8">The sequence shown here is derived from an EMBL/GenBank/DDBJ whole genome shotgun (WGS) entry which is preliminary data.</text>
</comment>
<organism evidence="8 9">
    <name type="scientific">Volvox africanus</name>
    <dbReference type="NCBI Taxonomy" id="51714"/>
    <lineage>
        <taxon>Eukaryota</taxon>
        <taxon>Viridiplantae</taxon>
        <taxon>Chlorophyta</taxon>
        <taxon>core chlorophytes</taxon>
        <taxon>Chlorophyceae</taxon>
        <taxon>CS clade</taxon>
        <taxon>Chlamydomonadales</taxon>
        <taxon>Volvocaceae</taxon>
        <taxon>Volvox</taxon>
    </lineage>
</organism>
<protein>
    <recommendedName>
        <fullName evidence="7">Tyrosinase copper-binding domain-containing protein</fullName>
    </recommendedName>
</protein>
<dbReference type="PANTHER" id="PTHR11474">
    <property type="entry name" value="TYROSINASE FAMILY MEMBER"/>
    <property type="match status" value="1"/>
</dbReference>
<keyword evidence="9" id="KW-1185">Reference proteome</keyword>
<feature type="compositionally biased region" description="Acidic residues" evidence="6">
    <location>
        <begin position="699"/>
        <end position="710"/>
    </location>
</feature>
<proteinExistence type="predicted"/>
<feature type="domain" description="Tyrosinase copper-binding" evidence="7">
    <location>
        <begin position="242"/>
        <end position="259"/>
    </location>
</feature>
<evidence type="ECO:0000256" key="5">
    <source>
        <dbReference type="ARBA" id="ARBA00023008"/>
    </source>
</evidence>
<feature type="compositionally biased region" description="Low complexity" evidence="6">
    <location>
        <begin position="75"/>
        <end position="85"/>
    </location>
</feature>